<sequence>MLEKRIVQAEHKGMLVEITSSVQEIVAASGVRSGVAVVSTPDVDAGVLITSFYDPKGHEDIIDDFVRIWPARDNFHFEGAVSEGAAHSKSSIAGQSVDLIVEDGELKLGGSQGIFFAEYTEPRAREYSVAVFGA</sequence>
<comment type="caution">
    <text evidence="2">The sequence shown here is derived from an EMBL/GenBank/DDBJ whole genome shotgun (WGS) entry which is preliminary data.</text>
</comment>
<dbReference type="InterPro" id="IPR001602">
    <property type="entry name" value="UPF0047_YjbQ-like"/>
</dbReference>
<dbReference type="RefSeq" id="WP_186887750.1">
    <property type="nucleotide sequence ID" value="NZ_JACONZ010000002.1"/>
</dbReference>
<dbReference type="Proteomes" id="UP000659630">
    <property type="component" value="Unassembled WGS sequence"/>
</dbReference>
<evidence type="ECO:0000313" key="2">
    <source>
        <dbReference type="EMBL" id="MBC5581395.1"/>
    </source>
</evidence>
<comment type="similarity">
    <text evidence="1">Belongs to the UPF0047 family.</text>
</comment>
<name>A0A923I6W7_9FIRM</name>
<keyword evidence="3" id="KW-1185">Reference proteome</keyword>
<dbReference type="InterPro" id="IPR035917">
    <property type="entry name" value="YjbQ-like_sf"/>
</dbReference>
<evidence type="ECO:0000313" key="3">
    <source>
        <dbReference type="Proteomes" id="UP000659630"/>
    </source>
</evidence>
<dbReference type="AlphaFoldDB" id="A0A923I6W7"/>
<dbReference type="SUPFAM" id="SSF111038">
    <property type="entry name" value="YjbQ-like"/>
    <property type="match status" value="1"/>
</dbReference>
<dbReference type="Pfam" id="PF01894">
    <property type="entry name" value="YjbQ"/>
    <property type="match status" value="1"/>
</dbReference>
<reference evidence="2" key="1">
    <citation type="submission" date="2020-08" db="EMBL/GenBank/DDBJ databases">
        <title>Genome public.</title>
        <authorList>
            <person name="Liu C."/>
            <person name="Sun Q."/>
        </authorList>
    </citation>
    <scope>NUCLEOTIDE SEQUENCE</scope>
    <source>
        <strain evidence="2">BX8</strain>
    </source>
</reference>
<gene>
    <name evidence="2" type="ORF">H8S23_07715</name>
</gene>
<dbReference type="PANTHER" id="PTHR30615">
    <property type="entry name" value="UNCHARACTERIZED PROTEIN YJBQ-RELATED"/>
    <property type="match status" value="1"/>
</dbReference>
<organism evidence="2 3">
    <name type="scientific">Anaerofilum hominis</name>
    <dbReference type="NCBI Taxonomy" id="2763016"/>
    <lineage>
        <taxon>Bacteria</taxon>
        <taxon>Bacillati</taxon>
        <taxon>Bacillota</taxon>
        <taxon>Clostridia</taxon>
        <taxon>Eubacteriales</taxon>
        <taxon>Oscillospiraceae</taxon>
        <taxon>Anaerofilum</taxon>
    </lineage>
</organism>
<accession>A0A923I6W7</accession>
<dbReference type="NCBIfam" id="TIGR00149">
    <property type="entry name" value="TIGR00149_YjbQ"/>
    <property type="match status" value="1"/>
</dbReference>
<evidence type="ECO:0000256" key="1">
    <source>
        <dbReference type="ARBA" id="ARBA00005534"/>
    </source>
</evidence>
<dbReference type="PANTHER" id="PTHR30615:SF8">
    <property type="entry name" value="UPF0047 PROTEIN C4A8.02C"/>
    <property type="match status" value="1"/>
</dbReference>
<dbReference type="EMBL" id="JACONZ010000002">
    <property type="protein sequence ID" value="MBC5581395.1"/>
    <property type="molecule type" value="Genomic_DNA"/>
</dbReference>
<protein>
    <submittedName>
        <fullName evidence="2">YjbQ family protein</fullName>
    </submittedName>
</protein>
<dbReference type="Gene3D" id="2.60.120.460">
    <property type="entry name" value="YjbQ-like"/>
    <property type="match status" value="1"/>
</dbReference>
<proteinExistence type="inferred from homology"/>